<organism evidence="1 2">
    <name type="scientific">Sulfurimonas hongkongensis</name>
    <dbReference type="NCBI Taxonomy" id="1172190"/>
    <lineage>
        <taxon>Bacteria</taxon>
        <taxon>Pseudomonadati</taxon>
        <taxon>Campylobacterota</taxon>
        <taxon>Epsilonproteobacteria</taxon>
        <taxon>Campylobacterales</taxon>
        <taxon>Sulfurimonadaceae</taxon>
        <taxon>Sulfurimonas</taxon>
    </lineage>
</organism>
<dbReference type="OrthoDB" id="9800147at2"/>
<dbReference type="STRING" id="1172190.M947_03055"/>
<evidence type="ECO:0000313" key="1">
    <source>
        <dbReference type="EMBL" id="EQB40017.1"/>
    </source>
</evidence>
<dbReference type="PATRIC" id="fig|1172190.3.peg.596"/>
<reference evidence="1 2" key="1">
    <citation type="submission" date="2013-07" db="EMBL/GenBank/DDBJ databases">
        <title>Sulfurimonas hongkongensis AST-10 Genome Sequencing.</title>
        <authorList>
            <person name="Cai L."/>
            <person name="Zhang T."/>
        </authorList>
    </citation>
    <scope>NUCLEOTIDE SEQUENCE [LARGE SCALE GENOMIC DNA]</scope>
    <source>
        <strain evidence="1 2">AST-10</strain>
    </source>
</reference>
<dbReference type="RefSeq" id="WP_021286890.1">
    <property type="nucleotide sequence ID" value="NZ_AUPZ01000004.1"/>
</dbReference>
<dbReference type="EMBL" id="AUPZ01000004">
    <property type="protein sequence ID" value="EQB40017.1"/>
    <property type="molecule type" value="Genomic_DNA"/>
</dbReference>
<sequence length="111" mass="13340">MLNKKIKLFEKLRDKGIFWSYSKSANYEEIGSHLFIEHLLKYGDFDDIKIGFELFEKRYIKKIWKEKLKPDKSFIKTNLMLARVFFGMDVESNYFKGIKNARFEKLKLLAS</sequence>
<keyword evidence="2" id="KW-1185">Reference proteome</keyword>
<accession>T0JSQ3</accession>
<protein>
    <submittedName>
        <fullName evidence="1">Uncharacterized protein</fullName>
    </submittedName>
</protein>
<dbReference type="AlphaFoldDB" id="T0JSQ3"/>
<comment type="caution">
    <text evidence="1">The sequence shown here is derived from an EMBL/GenBank/DDBJ whole genome shotgun (WGS) entry which is preliminary data.</text>
</comment>
<dbReference type="eggNOG" id="ENOG5033FIM">
    <property type="taxonomic scope" value="Bacteria"/>
</dbReference>
<dbReference type="Proteomes" id="UP000015520">
    <property type="component" value="Unassembled WGS sequence"/>
</dbReference>
<proteinExistence type="predicted"/>
<name>T0JSQ3_9BACT</name>
<gene>
    <name evidence="1" type="ORF">M947_03055</name>
</gene>
<evidence type="ECO:0000313" key="2">
    <source>
        <dbReference type="Proteomes" id="UP000015520"/>
    </source>
</evidence>